<comment type="caution">
    <text evidence="1">Lacks conserved residue(s) required for the propagation of feature annotation.</text>
</comment>
<keyword evidence="1" id="KW-0698">rRNA processing</keyword>
<dbReference type="PANTHER" id="PTHR36112:SF1">
    <property type="entry name" value="RIBOSOMAL RNA SMALL SUBUNIT METHYLTRANSFERASE J"/>
    <property type="match status" value="1"/>
</dbReference>
<gene>
    <name evidence="1" type="primary">rsmJ</name>
    <name evidence="2" type="ORF">BKK54_10280</name>
</gene>
<evidence type="ECO:0000256" key="1">
    <source>
        <dbReference type="HAMAP-Rule" id="MF_01523"/>
    </source>
</evidence>
<evidence type="ECO:0000313" key="2">
    <source>
        <dbReference type="EMBL" id="OOF48739.1"/>
    </source>
</evidence>
<dbReference type="STRING" id="1908264.BKK54_10280"/>
<protein>
    <recommendedName>
        <fullName evidence="1">Ribosomal RNA small subunit methyltransferase J</fullName>
        <ecNumber evidence="1">2.1.1.242</ecNumber>
    </recommendedName>
    <alternativeName>
        <fullName evidence="1">16S rRNA m2G1516 methyltransferase</fullName>
    </alternativeName>
    <alternativeName>
        <fullName evidence="1">rRNA (guanine-N(2)-)-methyltransferase</fullName>
    </alternativeName>
</protein>
<dbReference type="AlphaFoldDB" id="A0A1V3J1N5"/>
<organism evidence="2 3">
    <name type="scientific">Rodentibacter genomosp. 1</name>
    <dbReference type="NCBI Taxonomy" id="1908264"/>
    <lineage>
        <taxon>Bacteria</taxon>
        <taxon>Pseudomonadati</taxon>
        <taxon>Pseudomonadota</taxon>
        <taxon>Gammaproteobacteria</taxon>
        <taxon>Pasteurellales</taxon>
        <taxon>Pasteurellaceae</taxon>
        <taxon>Rodentibacter</taxon>
    </lineage>
</organism>
<dbReference type="Proteomes" id="UP000188481">
    <property type="component" value="Unassembled WGS sequence"/>
</dbReference>
<reference evidence="2 3" key="1">
    <citation type="submission" date="2016-10" db="EMBL/GenBank/DDBJ databases">
        <title>Rodentibacter gen. nov. and new species.</title>
        <authorList>
            <person name="Christensen H."/>
        </authorList>
    </citation>
    <scope>NUCLEOTIDE SEQUENCE [LARGE SCALE GENOMIC DNA]</scope>
    <source>
        <strain evidence="3">ppn416</strain>
    </source>
</reference>
<dbReference type="Gene3D" id="3.40.1630.10">
    <property type="entry name" value="YhiQ-like domain"/>
    <property type="match status" value="1"/>
</dbReference>
<feature type="binding site" evidence="1">
    <location>
        <position position="177"/>
    </location>
    <ligand>
        <name>S-adenosyl-L-methionine</name>
        <dbReference type="ChEBI" id="CHEBI:59789"/>
    </ligand>
</feature>
<comment type="catalytic activity">
    <reaction evidence="1">
        <text>guanosine(1516) in 16S rRNA + S-adenosyl-L-methionine = N(2)-methylguanosine(1516) in 16S rRNA + S-adenosyl-L-homocysteine + H(+)</text>
        <dbReference type="Rhea" id="RHEA:43220"/>
        <dbReference type="Rhea" id="RHEA-COMP:10412"/>
        <dbReference type="Rhea" id="RHEA-COMP:10413"/>
        <dbReference type="ChEBI" id="CHEBI:15378"/>
        <dbReference type="ChEBI" id="CHEBI:57856"/>
        <dbReference type="ChEBI" id="CHEBI:59789"/>
        <dbReference type="ChEBI" id="CHEBI:74269"/>
        <dbReference type="ChEBI" id="CHEBI:74481"/>
        <dbReference type="EC" id="2.1.1.242"/>
    </reaction>
</comment>
<sequence>MANSQVGIQLISASTEKTWAELTALCAEKGIVHDDKSPLALVQTNERLELRKLDEPKLGAVYVDFVGGAMAHRRKFGGGRGEAVAKAVGIKGNELPTVIDATAGLGRDAFVLATIGCQVRLVERHPVVHLLLQDGLHRAYQDEEIGQMLQQNLRLLTVRHINELTSETAYADVVYLDPMYPHKQKSALVKKEMRVFQHLVGADLDADELLAPALRLARKRVVVKRPDYAEFLAKKSPHFSRETKNHRFDIYLGEAQC</sequence>
<name>A0A1V3J1N5_9PAST</name>
<dbReference type="GO" id="GO:0008990">
    <property type="term" value="F:rRNA (guanine-N2-)-methyltransferase activity"/>
    <property type="evidence" value="ECO:0007669"/>
    <property type="project" value="UniProtKB-UniRule"/>
</dbReference>
<dbReference type="InterPro" id="IPR007536">
    <property type="entry name" value="16SrRNA_methylTrfase_J"/>
</dbReference>
<dbReference type="EC" id="2.1.1.242" evidence="1"/>
<dbReference type="Pfam" id="PF04445">
    <property type="entry name" value="SAM_MT"/>
    <property type="match status" value="1"/>
</dbReference>
<dbReference type="HAMAP" id="MF_01523">
    <property type="entry name" value="16SrRNA_methyltr_J"/>
    <property type="match status" value="1"/>
</dbReference>
<dbReference type="SUPFAM" id="SSF53335">
    <property type="entry name" value="S-adenosyl-L-methionine-dependent methyltransferases"/>
    <property type="match status" value="1"/>
</dbReference>
<dbReference type="GO" id="GO:0005737">
    <property type="term" value="C:cytoplasm"/>
    <property type="evidence" value="ECO:0007669"/>
    <property type="project" value="UniProtKB-SubCell"/>
</dbReference>
<keyword evidence="3" id="KW-1185">Reference proteome</keyword>
<proteinExistence type="inferred from homology"/>
<comment type="similarity">
    <text evidence="1">Belongs to the methyltransferase superfamily. RsmJ family.</text>
</comment>
<accession>A0A1V3J1N5</accession>
<comment type="function">
    <text evidence="1">Specifically methylates the guanosine in position 1516 of 16S rRNA.</text>
</comment>
<keyword evidence="1" id="KW-0808">Transferase</keyword>
<feature type="binding site" evidence="1">
    <location>
        <begin position="123"/>
        <end position="124"/>
    </location>
    <ligand>
        <name>S-adenosyl-L-methionine</name>
        <dbReference type="ChEBI" id="CHEBI:59789"/>
    </ligand>
</feature>
<evidence type="ECO:0000313" key="3">
    <source>
        <dbReference type="Proteomes" id="UP000188481"/>
    </source>
</evidence>
<keyword evidence="1" id="KW-0949">S-adenosyl-L-methionine</keyword>
<dbReference type="EMBL" id="MLHN01000024">
    <property type="protein sequence ID" value="OOF48739.1"/>
    <property type="molecule type" value="Genomic_DNA"/>
</dbReference>
<dbReference type="InterPro" id="IPR029063">
    <property type="entry name" value="SAM-dependent_MTases_sf"/>
</dbReference>
<dbReference type="PANTHER" id="PTHR36112">
    <property type="entry name" value="RIBOSOMAL RNA SMALL SUBUNIT METHYLTRANSFERASE J"/>
    <property type="match status" value="1"/>
</dbReference>
<keyword evidence="1" id="KW-0963">Cytoplasm</keyword>
<comment type="subcellular location">
    <subcellularLocation>
        <location evidence="1">Cytoplasm</location>
    </subcellularLocation>
</comment>
<comment type="caution">
    <text evidence="2">The sequence shown here is derived from an EMBL/GenBank/DDBJ whole genome shotgun (WGS) entry which is preliminary data.</text>
</comment>
<dbReference type="RefSeq" id="WP_077543009.1">
    <property type="nucleotide sequence ID" value="NZ_MLHN01000024.1"/>
</dbReference>
<dbReference type="Gene3D" id="3.40.50.150">
    <property type="entry name" value="Vaccinia Virus protein VP39"/>
    <property type="match status" value="1"/>
</dbReference>
<feature type="binding site" evidence="1">
    <location>
        <begin position="107"/>
        <end position="108"/>
    </location>
    <ligand>
        <name>S-adenosyl-L-methionine</name>
        <dbReference type="ChEBI" id="CHEBI:59789"/>
    </ligand>
</feature>
<keyword evidence="1" id="KW-0489">Methyltransferase</keyword>